<dbReference type="EMBL" id="JACCCC010000001">
    <property type="protein sequence ID" value="NYE49153.1"/>
    <property type="molecule type" value="Genomic_DNA"/>
</dbReference>
<protein>
    <recommendedName>
        <fullName evidence="3">Subtilisin inhibitor domain-containing protein</fullName>
    </recommendedName>
</protein>
<proteinExistence type="predicted"/>
<dbReference type="InterPro" id="IPR036819">
    <property type="entry name" value="Subtilisin_inhibitor-like_sf"/>
</dbReference>
<accession>A0A852U2I2</accession>
<sequence length="168" mass="17353">MSKVNSRRASPGTIGTAVLGTLCLGGAVVYTAVVGASLVSLPTPPSAAEGVHTMSGLSDIPSGPVGSLRIRVDDGEEVYEQSLACTGDPATDPAACGELAARAEEDEEPTPFEEVSPGSICTDMTYGPQTATVVGTWNGAEVETEVSRAGSCEEARWQRLKPLTDRLE</sequence>
<gene>
    <name evidence="1" type="ORF">HDA32_004273</name>
</gene>
<dbReference type="RefSeq" id="WP_179644869.1">
    <property type="nucleotide sequence ID" value="NZ_BAAAYY010000031.1"/>
</dbReference>
<dbReference type="SUPFAM" id="SSF55399">
    <property type="entry name" value="Subtilisin inhibitor"/>
    <property type="match status" value="1"/>
</dbReference>
<dbReference type="Gene3D" id="3.30.350.10">
    <property type="entry name" value="Subtilisin inhibitor-like"/>
    <property type="match status" value="1"/>
</dbReference>
<name>A0A852U2I2_9ACTN</name>
<keyword evidence="2" id="KW-1185">Reference proteome</keyword>
<evidence type="ECO:0000313" key="1">
    <source>
        <dbReference type="EMBL" id="NYE49153.1"/>
    </source>
</evidence>
<reference evidence="1 2" key="1">
    <citation type="submission" date="2020-07" db="EMBL/GenBank/DDBJ databases">
        <title>Sequencing the genomes of 1000 actinobacteria strains.</title>
        <authorList>
            <person name="Klenk H.-P."/>
        </authorList>
    </citation>
    <scope>NUCLEOTIDE SEQUENCE [LARGE SCALE GENOMIC DNA]</scope>
    <source>
        <strain evidence="1 2">CXB654</strain>
    </source>
</reference>
<dbReference type="Proteomes" id="UP000589036">
    <property type="component" value="Unassembled WGS sequence"/>
</dbReference>
<evidence type="ECO:0008006" key="3">
    <source>
        <dbReference type="Google" id="ProtNLM"/>
    </source>
</evidence>
<dbReference type="AlphaFoldDB" id="A0A852U2I2"/>
<comment type="caution">
    <text evidence="1">The sequence shown here is derived from an EMBL/GenBank/DDBJ whole genome shotgun (WGS) entry which is preliminary data.</text>
</comment>
<dbReference type="GO" id="GO:0004867">
    <property type="term" value="F:serine-type endopeptidase inhibitor activity"/>
    <property type="evidence" value="ECO:0007669"/>
    <property type="project" value="InterPro"/>
</dbReference>
<organism evidence="1 2">
    <name type="scientific">Spinactinospora alkalitolerans</name>
    <dbReference type="NCBI Taxonomy" id="687207"/>
    <lineage>
        <taxon>Bacteria</taxon>
        <taxon>Bacillati</taxon>
        <taxon>Actinomycetota</taxon>
        <taxon>Actinomycetes</taxon>
        <taxon>Streptosporangiales</taxon>
        <taxon>Nocardiopsidaceae</taxon>
        <taxon>Spinactinospora</taxon>
    </lineage>
</organism>
<evidence type="ECO:0000313" key="2">
    <source>
        <dbReference type="Proteomes" id="UP000589036"/>
    </source>
</evidence>